<dbReference type="Proteomes" id="UP001642483">
    <property type="component" value="Unassembled WGS sequence"/>
</dbReference>
<evidence type="ECO:0000313" key="8">
    <source>
        <dbReference type="Proteomes" id="UP001642483"/>
    </source>
</evidence>
<evidence type="ECO:0000256" key="3">
    <source>
        <dbReference type="ARBA" id="ARBA00022692"/>
    </source>
</evidence>
<comment type="subcellular location">
    <subcellularLocation>
        <location evidence="1 6">Membrane</location>
        <topology evidence="1 6">Multi-pass membrane protein</topology>
    </subcellularLocation>
</comment>
<dbReference type="InterPro" id="IPR018499">
    <property type="entry name" value="Tetraspanin/Peripherin"/>
</dbReference>
<comment type="similarity">
    <text evidence="2 6">Belongs to the tetraspanin (TM4SF) family.</text>
</comment>
<evidence type="ECO:0000256" key="4">
    <source>
        <dbReference type="ARBA" id="ARBA00022989"/>
    </source>
</evidence>
<feature type="transmembrane region" description="Helical" evidence="6">
    <location>
        <begin position="23"/>
        <end position="43"/>
    </location>
</feature>
<evidence type="ECO:0000256" key="6">
    <source>
        <dbReference type="RuleBase" id="RU361218"/>
    </source>
</evidence>
<comment type="caution">
    <text evidence="7">The sequence shown here is derived from an EMBL/GenBank/DDBJ whole genome shotgun (WGS) entry which is preliminary data.</text>
</comment>
<keyword evidence="8" id="KW-1185">Reference proteome</keyword>
<organism evidence="7 8">
    <name type="scientific">Clavelina lepadiformis</name>
    <name type="common">Light-bulb sea squirt</name>
    <name type="synonym">Ascidia lepadiformis</name>
    <dbReference type="NCBI Taxonomy" id="159417"/>
    <lineage>
        <taxon>Eukaryota</taxon>
        <taxon>Metazoa</taxon>
        <taxon>Chordata</taxon>
        <taxon>Tunicata</taxon>
        <taxon>Ascidiacea</taxon>
        <taxon>Aplousobranchia</taxon>
        <taxon>Clavelinidae</taxon>
        <taxon>Clavelina</taxon>
    </lineage>
</organism>
<evidence type="ECO:0000256" key="5">
    <source>
        <dbReference type="ARBA" id="ARBA00023136"/>
    </source>
</evidence>
<keyword evidence="4 6" id="KW-1133">Transmembrane helix</keyword>
<reference evidence="7 8" key="1">
    <citation type="submission" date="2024-02" db="EMBL/GenBank/DDBJ databases">
        <authorList>
            <person name="Daric V."/>
            <person name="Darras S."/>
        </authorList>
    </citation>
    <scope>NUCLEOTIDE SEQUENCE [LARGE SCALE GENOMIC DNA]</scope>
</reference>
<feature type="transmembrane region" description="Helical" evidence="6">
    <location>
        <begin position="145"/>
        <end position="166"/>
    </location>
</feature>
<dbReference type="InterPro" id="IPR000301">
    <property type="entry name" value="Tetraspanin_animals"/>
</dbReference>
<dbReference type="InterPro" id="IPR008952">
    <property type="entry name" value="Tetraspanin_EC2_sf"/>
</dbReference>
<comment type="caution">
    <text evidence="6">Lacks conserved residue(s) required for the propagation of feature annotation.</text>
</comment>
<dbReference type="SUPFAM" id="SSF48652">
    <property type="entry name" value="Tetraspanin"/>
    <property type="match status" value="1"/>
</dbReference>
<evidence type="ECO:0000256" key="1">
    <source>
        <dbReference type="ARBA" id="ARBA00004141"/>
    </source>
</evidence>
<dbReference type="PIRSF" id="PIRSF002419">
    <property type="entry name" value="Tetraspanin"/>
    <property type="match status" value="1"/>
</dbReference>
<dbReference type="Pfam" id="PF00335">
    <property type="entry name" value="Tetraspanin"/>
    <property type="match status" value="1"/>
</dbReference>
<accession>A0ABP0FDX7</accession>
<dbReference type="PRINTS" id="PR00259">
    <property type="entry name" value="TMFOUR"/>
</dbReference>
<sequence>MLVIGFFGCCGAIKESTCLLGTYFGLLFVVLGLEVGIGVWAFVTYDSLQEVIDAGLNSTLKSDNTDPMTSFQKNLKCCGATQGCQDWADSGESSSSCECDPDSNNDINCIKVPSDCTGFGTDPKNVYATPCNEAYYDFIYDNLTIIGAVGLAVGLAEILGMIIAMCMCCSIKDKKKGVGV</sequence>
<dbReference type="PANTHER" id="PTHR19282:SF551">
    <property type="entry name" value="RE08073P-RELATED"/>
    <property type="match status" value="1"/>
</dbReference>
<keyword evidence="3 6" id="KW-0812">Transmembrane</keyword>
<keyword evidence="5 6" id="KW-0472">Membrane</keyword>
<proteinExistence type="inferred from homology"/>
<name>A0ABP0FDX7_CLALP</name>
<dbReference type="EMBL" id="CAWYQH010000035">
    <property type="protein sequence ID" value="CAK8676684.1"/>
    <property type="molecule type" value="Genomic_DNA"/>
</dbReference>
<evidence type="ECO:0000256" key="2">
    <source>
        <dbReference type="ARBA" id="ARBA00006840"/>
    </source>
</evidence>
<protein>
    <recommendedName>
        <fullName evidence="6">Tetraspanin</fullName>
    </recommendedName>
</protein>
<dbReference type="PANTHER" id="PTHR19282">
    <property type="entry name" value="TETRASPANIN"/>
    <property type="match status" value="1"/>
</dbReference>
<evidence type="ECO:0000313" key="7">
    <source>
        <dbReference type="EMBL" id="CAK8676684.1"/>
    </source>
</evidence>
<gene>
    <name evidence="7" type="ORF">CVLEPA_LOCUS6132</name>
</gene>